<dbReference type="GO" id="GO:0046872">
    <property type="term" value="F:metal ion binding"/>
    <property type="evidence" value="ECO:0007669"/>
    <property type="project" value="InterPro"/>
</dbReference>
<accession>A0A2W2C7A7</accession>
<dbReference type="GO" id="GO:0031419">
    <property type="term" value="F:cobalamin binding"/>
    <property type="evidence" value="ECO:0007669"/>
    <property type="project" value="InterPro"/>
</dbReference>
<keyword evidence="3" id="KW-1185">Reference proteome</keyword>
<reference evidence="3" key="1">
    <citation type="submission" date="2018-06" db="EMBL/GenBank/DDBJ databases">
        <title>Aestuariibacter litoralis strain KCTC 52945T.</title>
        <authorList>
            <person name="Li X."/>
            <person name="Salam N."/>
            <person name="Li J.-L."/>
            <person name="Chen Y.-M."/>
            <person name="Yang Z.-W."/>
            <person name="Zhang L.-Y."/>
            <person name="Han M.-X."/>
            <person name="Xiao M."/>
            <person name="Li W.-J."/>
        </authorList>
    </citation>
    <scope>NUCLEOTIDE SEQUENCE [LARGE SCALE GENOMIC DNA]</scope>
    <source>
        <strain evidence="3">KCTC 52945</strain>
    </source>
</reference>
<dbReference type="InterPro" id="IPR036724">
    <property type="entry name" value="Cobalamin-bd_sf"/>
</dbReference>
<dbReference type="AlphaFoldDB" id="A0A2W2C7A7"/>
<dbReference type="PROSITE" id="PS51332">
    <property type="entry name" value="B12_BINDING"/>
    <property type="match status" value="1"/>
</dbReference>
<protein>
    <recommendedName>
        <fullName evidence="1">B12-binding domain-containing protein</fullName>
    </recommendedName>
</protein>
<dbReference type="Gene3D" id="3.40.50.280">
    <property type="entry name" value="Cobalamin-binding domain"/>
    <property type="match status" value="1"/>
</dbReference>
<gene>
    <name evidence="2" type="ORF">DK847_15670</name>
</gene>
<dbReference type="Pfam" id="PF02310">
    <property type="entry name" value="B12-binding"/>
    <property type="match status" value="1"/>
</dbReference>
<name>A0A2W2C7A7_9HYPH</name>
<sequence length="228" mass="24847">MNDASPFRVPGISGELVESFTGFICDGDEGDAVQVIEQLLGAGVPAETLMLELLAPAARLMGECWCEDRRDFVEVTLGMARLQQLVRQFRLPAVPRSELRGHALLLPVPTEQHTFGLRIVEEHLLRAGWNVTCVLKVDEPEIARLVAAEPYDFVGFSVTSERLLPALRSAIRCVRTSSRNQGVRIAVGGVLFDGRTITARDVDADAIVRDAQDAVARADAWSGLVGVE</sequence>
<dbReference type="RefSeq" id="WP_111199458.1">
    <property type="nucleotide sequence ID" value="NZ_QKVK01000007.1"/>
</dbReference>
<evidence type="ECO:0000259" key="1">
    <source>
        <dbReference type="PROSITE" id="PS51332"/>
    </source>
</evidence>
<feature type="domain" description="B12-binding" evidence="1">
    <location>
        <begin position="100"/>
        <end position="228"/>
    </location>
</feature>
<dbReference type="InterPro" id="IPR006158">
    <property type="entry name" value="Cobalamin-bd"/>
</dbReference>
<proteinExistence type="predicted"/>
<comment type="caution">
    <text evidence="2">The sequence shown here is derived from an EMBL/GenBank/DDBJ whole genome shotgun (WGS) entry which is preliminary data.</text>
</comment>
<dbReference type="SUPFAM" id="SSF52242">
    <property type="entry name" value="Cobalamin (vitamin B12)-binding domain"/>
    <property type="match status" value="1"/>
</dbReference>
<dbReference type="EMBL" id="QKVK01000007">
    <property type="protein sequence ID" value="PZF76073.1"/>
    <property type="molecule type" value="Genomic_DNA"/>
</dbReference>
<organism evidence="2 3">
    <name type="scientific">Aestuariivirga litoralis</name>
    <dbReference type="NCBI Taxonomy" id="2650924"/>
    <lineage>
        <taxon>Bacteria</taxon>
        <taxon>Pseudomonadati</taxon>
        <taxon>Pseudomonadota</taxon>
        <taxon>Alphaproteobacteria</taxon>
        <taxon>Hyphomicrobiales</taxon>
        <taxon>Aestuariivirgaceae</taxon>
        <taxon>Aestuariivirga</taxon>
    </lineage>
</organism>
<evidence type="ECO:0000313" key="3">
    <source>
        <dbReference type="Proteomes" id="UP000248795"/>
    </source>
</evidence>
<evidence type="ECO:0000313" key="2">
    <source>
        <dbReference type="EMBL" id="PZF76073.1"/>
    </source>
</evidence>
<dbReference type="Proteomes" id="UP000248795">
    <property type="component" value="Unassembled WGS sequence"/>
</dbReference>